<dbReference type="Proteomes" id="UP001592530">
    <property type="component" value="Unassembled WGS sequence"/>
</dbReference>
<reference evidence="2 3" key="1">
    <citation type="submission" date="2024-09" db="EMBL/GenBank/DDBJ databases">
        <authorList>
            <person name="Lee S.D."/>
        </authorList>
    </citation>
    <scope>NUCLEOTIDE SEQUENCE [LARGE SCALE GENOMIC DNA]</scope>
    <source>
        <strain evidence="2 3">N1-3</strain>
    </source>
</reference>
<comment type="caution">
    <text evidence="2">The sequence shown here is derived from an EMBL/GenBank/DDBJ whole genome shotgun (WGS) entry which is preliminary data.</text>
</comment>
<organism evidence="2 3">
    <name type="scientific">Streptacidiphilus alkalitolerans</name>
    <dbReference type="NCBI Taxonomy" id="3342712"/>
    <lineage>
        <taxon>Bacteria</taxon>
        <taxon>Bacillati</taxon>
        <taxon>Actinomycetota</taxon>
        <taxon>Actinomycetes</taxon>
        <taxon>Kitasatosporales</taxon>
        <taxon>Streptomycetaceae</taxon>
        <taxon>Streptacidiphilus</taxon>
    </lineage>
</organism>
<dbReference type="Pfam" id="PF19631">
    <property type="entry name" value="Trypco2"/>
    <property type="match status" value="1"/>
</dbReference>
<feature type="domain" description="Trypsin-co-occurring" evidence="1">
    <location>
        <begin position="13"/>
        <end position="95"/>
    </location>
</feature>
<dbReference type="EMBL" id="JBHEZY010000004">
    <property type="protein sequence ID" value="MFC1431442.1"/>
    <property type="molecule type" value="Genomic_DNA"/>
</dbReference>
<evidence type="ECO:0000313" key="2">
    <source>
        <dbReference type="EMBL" id="MFC1431442.1"/>
    </source>
</evidence>
<accession>A0ABV6WZG2</accession>
<evidence type="ECO:0000259" key="1">
    <source>
        <dbReference type="Pfam" id="PF19631"/>
    </source>
</evidence>
<sequence>MTTGTGGSLEGLDLADAVTLLRDQIVEARRRLADHAGPGAQGVEFALGDITLELGLELTGTKGVNGGLSWSVLSLGAKKESTRQATHTLTVTLKPHQTGGGDVNVRDINVRDVE</sequence>
<dbReference type="InterPro" id="IPR045608">
    <property type="entry name" value="Trypco2"/>
</dbReference>
<gene>
    <name evidence="2" type="ORF">ACEZDB_12395</name>
</gene>
<dbReference type="RefSeq" id="WP_380552020.1">
    <property type="nucleotide sequence ID" value="NZ_JBHEZY010000004.1"/>
</dbReference>
<evidence type="ECO:0000313" key="3">
    <source>
        <dbReference type="Proteomes" id="UP001592530"/>
    </source>
</evidence>
<name>A0ABV6WZG2_9ACTN</name>
<protein>
    <submittedName>
        <fullName evidence="2">Trypco2 family protein</fullName>
    </submittedName>
</protein>
<proteinExistence type="predicted"/>